<name>A0A917KP38_9PROT</name>
<sequence>MIAVEFRRAPSGADRPCVVPLVAAAEPPPGLGAAIAAARFTAAVGAVLDLPGAPRRLVTGLGTAPTPLAAETAGASAVLAAGPITELALAAGAMEPGLAASVAAGIALGAWRFDALRTRDVPARLKRLVVQTGHPGAAEKAFAALKPGIAGCLFARNLTVEPANRLTTRAFAERLEALEAEGIEVTVHGRKWLERHGFGALLTVGGGSASPPRLVVLRWPGVLPVPPVAFIGKGIVFDTGGISIKSAEGMEAMRADMAGAAACAGAMLALARRRSPAPAVAVLAIAENATGGASYRPGDVIRTASRRTVEVIDTDAEGRLVLADAIHHAIAAFHPRAMIDLATLTGSIITALGHHRAGIFGNDAALMAVAAAAGEAVGEPLWPMPIGARHREDLASDIADIRQCAPSGSGAFGGRLLPDACHAAAFLREFAGERPWAHLDIAGVETAEAAHALGPAGPTGFGARLLDRLVAMRFEAEA</sequence>
<dbReference type="GO" id="GO:0030145">
    <property type="term" value="F:manganese ion binding"/>
    <property type="evidence" value="ECO:0007669"/>
    <property type="project" value="InterPro"/>
</dbReference>
<dbReference type="GO" id="GO:0006508">
    <property type="term" value="P:proteolysis"/>
    <property type="evidence" value="ECO:0007669"/>
    <property type="project" value="UniProtKB-KW"/>
</dbReference>
<dbReference type="SUPFAM" id="SSF53187">
    <property type="entry name" value="Zn-dependent exopeptidases"/>
    <property type="match status" value="1"/>
</dbReference>
<feature type="domain" description="Cytosol aminopeptidase" evidence="6">
    <location>
        <begin position="154"/>
        <end position="466"/>
    </location>
</feature>
<keyword evidence="5" id="KW-0464">Manganese</keyword>
<keyword evidence="8" id="KW-1185">Reference proteome</keyword>
<keyword evidence="4" id="KW-0378">Hydrolase</keyword>
<dbReference type="InterPro" id="IPR000819">
    <property type="entry name" value="Peptidase_M17_C"/>
</dbReference>
<dbReference type="EMBL" id="BMKW01000008">
    <property type="protein sequence ID" value="GGJ23255.1"/>
    <property type="molecule type" value="Genomic_DNA"/>
</dbReference>
<evidence type="ECO:0000256" key="5">
    <source>
        <dbReference type="ARBA" id="ARBA00023211"/>
    </source>
</evidence>
<dbReference type="GO" id="GO:0005737">
    <property type="term" value="C:cytoplasm"/>
    <property type="evidence" value="ECO:0007669"/>
    <property type="project" value="InterPro"/>
</dbReference>
<protein>
    <submittedName>
        <fullName evidence="7">Cytosol aminopeptidase</fullName>
    </submittedName>
</protein>
<dbReference type="InterPro" id="IPR043472">
    <property type="entry name" value="Macro_dom-like"/>
</dbReference>
<dbReference type="RefSeq" id="WP_188968559.1">
    <property type="nucleotide sequence ID" value="NZ_BMKW01000008.1"/>
</dbReference>
<evidence type="ECO:0000313" key="7">
    <source>
        <dbReference type="EMBL" id="GGJ23255.1"/>
    </source>
</evidence>
<evidence type="ECO:0000313" key="8">
    <source>
        <dbReference type="Proteomes" id="UP000661507"/>
    </source>
</evidence>
<reference evidence="7" key="1">
    <citation type="journal article" date="2014" name="Int. J. Syst. Evol. Microbiol.">
        <title>Complete genome sequence of Corynebacterium casei LMG S-19264T (=DSM 44701T), isolated from a smear-ripened cheese.</title>
        <authorList>
            <consortium name="US DOE Joint Genome Institute (JGI-PGF)"/>
            <person name="Walter F."/>
            <person name="Albersmeier A."/>
            <person name="Kalinowski J."/>
            <person name="Ruckert C."/>
        </authorList>
    </citation>
    <scope>NUCLEOTIDE SEQUENCE</scope>
    <source>
        <strain evidence="7">CGMCC 1.3617</strain>
    </source>
</reference>
<dbReference type="PANTHER" id="PTHR11963:SF23">
    <property type="entry name" value="CYTOSOL AMINOPEPTIDASE"/>
    <property type="match status" value="1"/>
</dbReference>
<dbReference type="GO" id="GO:0070006">
    <property type="term" value="F:metalloaminopeptidase activity"/>
    <property type="evidence" value="ECO:0007669"/>
    <property type="project" value="InterPro"/>
</dbReference>
<organism evidence="7 8">
    <name type="scientific">Neoroseomonas lacus</name>
    <dbReference type="NCBI Taxonomy" id="287609"/>
    <lineage>
        <taxon>Bacteria</taxon>
        <taxon>Pseudomonadati</taxon>
        <taxon>Pseudomonadota</taxon>
        <taxon>Alphaproteobacteria</taxon>
        <taxon>Acetobacterales</taxon>
        <taxon>Acetobacteraceae</taxon>
        <taxon>Neoroseomonas</taxon>
    </lineage>
</organism>
<keyword evidence="3" id="KW-0645">Protease</keyword>
<dbReference type="PRINTS" id="PR00481">
    <property type="entry name" value="LAMNOPPTDASE"/>
</dbReference>
<dbReference type="CDD" id="cd00433">
    <property type="entry name" value="Peptidase_M17"/>
    <property type="match status" value="1"/>
</dbReference>
<evidence type="ECO:0000256" key="2">
    <source>
        <dbReference type="ARBA" id="ARBA00022438"/>
    </source>
</evidence>
<keyword evidence="2 7" id="KW-0031">Aminopeptidase</keyword>
<accession>A0A917KP38</accession>
<comment type="similarity">
    <text evidence="1">Belongs to the peptidase M17 family.</text>
</comment>
<gene>
    <name evidence="7" type="primary">pepA</name>
    <name evidence="7" type="ORF">GCM10011320_33230</name>
</gene>
<evidence type="ECO:0000256" key="3">
    <source>
        <dbReference type="ARBA" id="ARBA00022670"/>
    </source>
</evidence>
<comment type="caution">
    <text evidence="7">The sequence shown here is derived from an EMBL/GenBank/DDBJ whole genome shotgun (WGS) entry which is preliminary data.</text>
</comment>
<dbReference type="Gene3D" id="3.40.220.10">
    <property type="entry name" value="Leucine Aminopeptidase, subunit E, domain 1"/>
    <property type="match status" value="1"/>
</dbReference>
<dbReference type="Pfam" id="PF00883">
    <property type="entry name" value="Peptidase_M17"/>
    <property type="match status" value="1"/>
</dbReference>
<proteinExistence type="inferred from homology"/>
<dbReference type="Gene3D" id="3.40.630.10">
    <property type="entry name" value="Zn peptidases"/>
    <property type="match status" value="1"/>
</dbReference>
<dbReference type="PANTHER" id="PTHR11963">
    <property type="entry name" value="LEUCINE AMINOPEPTIDASE-RELATED"/>
    <property type="match status" value="1"/>
</dbReference>
<reference evidence="7" key="2">
    <citation type="submission" date="2020-09" db="EMBL/GenBank/DDBJ databases">
        <authorList>
            <person name="Sun Q."/>
            <person name="Zhou Y."/>
        </authorList>
    </citation>
    <scope>NUCLEOTIDE SEQUENCE</scope>
    <source>
        <strain evidence="7">CGMCC 1.3617</strain>
    </source>
</reference>
<evidence type="ECO:0000259" key="6">
    <source>
        <dbReference type="Pfam" id="PF00883"/>
    </source>
</evidence>
<dbReference type="AlphaFoldDB" id="A0A917KP38"/>
<evidence type="ECO:0000256" key="1">
    <source>
        <dbReference type="ARBA" id="ARBA00009528"/>
    </source>
</evidence>
<dbReference type="Proteomes" id="UP000661507">
    <property type="component" value="Unassembled WGS sequence"/>
</dbReference>
<dbReference type="InterPro" id="IPR011356">
    <property type="entry name" value="Leucine_aapep/pepB"/>
</dbReference>
<evidence type="ECO:0000256" key="4">
    <source>
        <dbReference type="ARBA" id="ARBA00022801"/>
    </source>
</evidence>